<accession>A0A6D2IX65</accession>
<dbReference type="EMBL" id="CACVBM020001112">
    <property type="protein sequence ID" value="CAA7031806.1"/>
    <property type="molecule type" value="Genomic_DNA"/>
</dbReference>
<keyword evidence="3" id="KW-1185">Reference proteome</keyword>
<organism evidence="2 3">
    <name type="scientific">Microthlaspi erraticum</name>
    <dbReference type="NCBI Taxonomy" id="1685480"/>
    <lineage>
        <taxon>Eukaryota</taxon>
        <taxon>Viridiplantae</taxon>
        <taxon>Streptophyta</taxon>
        <taxon>Embryophyta</taxon>
        <taxon>Tracheophyta</taxon>
        <taxon>Spermatophyta</taxon>
        <taxon>Magnoliopsida</taxon>
        <taxon>eudicotyledons</taxon>
        <taxon>Gunneridae</taxon>
        <taxon>Pentapetalae</taxon>
        <taxon>rosids</taxon>
        <taxon>malvids</taxon>
        <taxon>Brassicales</taxon>
        <taxon>Brassicaceae</taxon>
        <taxon>Coluteocarpeae</taxon>
        <taxon>Microthlaspi</taxon>
    </lineage>
</organism>
<dbReference type="AlphaFoldDB" id="A0A6D2IX65"/>
<feature type="domain" description="Retrotransposon gag" evidence="1">
    <location>
        <begin position="3"/>
        <end position="58"/>
    </location>
</feature>
<comment type="caution">
    <text evidence="2">The sequence shown here is derived from an EMBL/GenBank/DDBJ whole genome shotgun (WGS) entry which is preliminary data.</text>
</comment>
<proteinExistence type="predicted"/>
<sequence>MIARFNQKMEENPRMRLFALRQKGSVADYVNEFEELTTIVTGVEEENLENVFYLGLKPEMHEVVKMQKPRGLSALFSTVISMEDSIFCKSMAEAANPFRRSGFLCVLLPNIIHKGIGAQVRVQRALNHQHRPVYKLNRAKARARTQSHRGKQMEEEITVGC</sequence>
<evidence type="ECO:0000313" key="2">
    <source>
        <dbReference type="EMBL" id="CAA7031806.1"/>
    </source>
</evidence>
<name>A0A6D2IX65_9BRAS</name>
<evidence type="ECO:0000313" key="3">
    <source>
        <dbReference type="Proteomes" id="UP000467841"/>
    </source>
</evidence>
<dbReference type="InterPro" id="IPR005162">
    <property type="entry name" value="Retrotrans_gag_dom"/>
</dbReference>
<protein>
    <recommendedName>
        <fullName evidence="1">Retrotransposon gag domain-containing protein</fullName>
    </recommendedName>
</protein>
<gene>
    <name evidence="2" type="ORF">MERR_LOCUS19041</name>
</gene>
<reference evidence="2" key="1">
    <citation type="submission" date="2020-01" db="EMBL/GenBank/DDBJ databases">
        <authorList>
            <person name="Mishra B."/>
        </authorList>
    </citation>
    <scope>NUCLEOTIDE SEQUENCE [LARGE SCALE GENOMIC DNA]</scope>
</reference>
<dbReference type="Proteomes" id="UP000467841">
    <property type="component" value="Unassembled WGS sequence"/>
</dbReference>
<dbReference type="Pfam" id="PF03732">
    <property type="entry name" value="Retrotrans_gag"/>
    <property type="match status" value="1"/>
</dbReference>
<evidence type="ECO:0000259" key="1">
    <source>
        <dbReference type="Pfam" id="PF03732"/>
    </source>
</evidence>